<accession>A0AAD8H4J5</accession>
<name>A0AAD8H4J5_9APIA</name>
<proteinExistence type="predicted"/>
<comment type="caution">
    <text evidence="1">The sequence shown here is derived from an EMBL/GenBank/DDBJ whole genome shotgun (WGS) entry which is preliminary data.</text>
</comment>
<keyword evidence="2" id="KW-1185">Reference proteome</keyword>
<evidence type="ECO:0000313" key="2">
    <source>
        <dbReference type="Proteomes" id="UP001237642"/>
    </source>
</evidence>
<reference evidence="1" key="2">
    <citation type="submission" date="2023-05" db="EMBL/GenBank/DDBJ databases">
        <authorList>
            <person name="Schelkunov M.I."/>
        </authorList>
    </citation>
    <scope>NUCLEOTIDE SEQUENCE</scope>
    <source>
        <strain evidence="1">Hsosn_3</strain>
        <tissue evidence="1">Leaf</tissue>
    </source>
</reference>
<sequence>MPKKLLIRAYPSTFSKVIDGLSNALKEWVSKVGFGSLLSFSLRAIPHEIGMNVIWWFDHLNYEMSFGKDRKIKIGEEDVNDILGLPRGKKEVEYKTEKKKMMKKCKNGGKSFQ</sequence>
<reference evidence="1" key="1">
    <citation type="submission" date="2023-02" db="EMBL/GenBank/DDBJ databases">
        <title>Genome of toxic invasive species Heracleum sosnowskyi carries increased number of genes despite the absence of recent whole-genome duplications.</title>
        <authorList>
            <person name="Schelkunov M."/>
            <person name="Shtratnikova V."/>
            <person name="Makarenko M."/>
            <person name="Klepikova A."/>
            <person name="Omelchenko D."/>
            <person name="Novikova G."/>
            <person name="Obukhova E."/>
            <person name="Bogdanov V."/>
            <person name="Penin A."/>
            <person name="Logacheva M."/>
        </authorList>
    </citation>
    <scope>NUCLEOTIDE SEQUENCE</scope>
    <source>
        <strain evidence="1">Hsosn_3</strain>
        <tissue evidence="1">Leaf</tissue>
    </source>
</reference>
<organism evidence="1 2">
    <name type="scientific">Heracleum sosnowskyi</name>
    <dbReference type="NCBI Taxonomy" id="360622"/>
    <lineage>
        <taxon>Eukaryota</taxon>
        <taxon>Viridiplantae</taxon>
        <taxon>Streptophyta</taxon>
        <taxon>Embryophyta</taxon>
        <taxon>Tracheophyta</taxon>
        <taxon>Spermatophyta</taxon>
        <taxon>Magnoliopsida</taxon>
        <taxon>eudicotyledons</taxon>
        <taxon>Gunneridae</taxon>
        <taxon>Pentapetalae</taxon>
        <taxon>asterids</taxon>
        <taxon>campanulids</taxon>
        <taxon>Apiales</taxon>
        <taxon>Apiaceae</taxon>
        <taxon>Apioideae</taxon>
        <taxon>apioid superclade</taxon>
        <taxon>Tordylieae</taxon>
        <taxon>Tordyliinae</taxon>
        <taxon>Heracleum</taxon>
    </lineage>
</organism>
<gene>
    <name evidence="1" type="ORF">POM88_045379</name>
</gene>
<dbReference type="AlphaFoldDB" id="A0AAD8H4J5"/>
<evidence type="ECO:0000313" key="1">
    <source>
        <dbReference type="EMBL" id="KAK1360905.1"/>
    </source>
</evidence>
<protein>
    <submittedName>
        <fullName evidence="1">Uncharacterized protein</fullName>
    </submittedName>
</protein>
<dbReference type="EMBL" id="JAUIZM010000010">
    <property type="protein sequence ID" value="KAK1360905.1"/>
    <property type="molecule type" value="Genomic_DNA"/>
</dbReference>
<dbReference type="Proteomes" id="UP001237642">
    <property type="component" value="Unassembled WGS sequence"/>
</dbReference>